<dbReference type="RefSeq" id="WP_343892450.1">
    <property type="nucleotide sequence ID" value="NZ_BAAAEH010000059.1"/>
</dbReference>
<dbReference type="Pfam" id="PF00180">
    <property type="entry name" value="Iso_dh"/>
    <property type="match status" value="1"/>
</dbReference>
<evidence type="ECO:0000313" key="5">
    <source>
        <dbReference type="Proteomes" id="UP001419910"/>
    </source>
</evidence>
<keyword evidence="5" id="KW-1185">Reference proteome</keyword>
<protein>
    <submittedName>
        <fullName evidence="4">Isocitrate/isopropylmalate family dehydrogenase</fullName>
    </submittedName>
</protein>
<dbReference type="InterPro" id="IPR024084">
    <property type="entry name" value="IsoPropMal-DH-like_dom"/>
</dbReference>
<comment type="similarity">
    <text evidence="1">Belongs to the isocitrate and isopropylmalate dehydrogenases family.</text>
</comment>
<sequence>MKTIVALPGEGIGIEVVEATCDLMVAAGMPVEILTPAQYDRPGSALPEATRQACREADGVLFGAAGPDTAQVIGWLRWGMDAWAGVRPAKFMSGMQSPLADPDGIDCIILRENSEGMYPGREGDLADIKRVLPDLTDMFGRTLGECGDGKFAVKVVTRAAAERIGRFACELALARKARGYPGKVTCVAKSNVLPISDGLFESTIREIVAGHPELSYDYYHVDDAARRAVRYPKTMDVVVCMNQYGDIMSDIIGEVAGGLGVSASGNYGDDGWAYFESCHGSGPDIAGQGIANPTATILSASMMLEHMGLSSEAARLEAAVEQVFREGKTLCRDQGGTATTKQMADAVLAAYQNQ</sequence>
<dbReference type="Gene3D" id="3.40.718.10">
    <property type="entry name" value="Isopropylmalate Dehydrogenase"/>
    <property type="match status" value="1"/>
</dbReference>
<accession>A0ABU9Y679</accession>
<evidence type="ECO:0000256" key="2">
    <source>
        <dbReference type="ARBA" id="ARBA00023002"/>
    </source>
</evidence>
<feature type="domain" description="Isopropylmalate dehydrogenase-like" evidence="3">
    <location>
        <begin position="3"/>
        <end position="347"/>
    </location>
</feature>
<dbReference type="SUPFAM" id="SSF53659">
    <property type="entry name" value="Isocitrate/Isopropylmalate dehydrogenase-like"/>
    <property type="match status" value="1"/>
</dbReference>
<gene>
    <name evidence="4" type="ORF">ABC974_16790</name>
</gene>
<name>A0ABU9Y679_9SPHN</name>
<comment type="caution">
    <text evidence="4">The sequence shown here is derived from an EMBL/GenBank/DDBJ whole genome shotgun (WGS) entry which is preliminary data.</text>
</comment>
<reference evidence="4 5" key="1">
    <citation type="submission" date="2024-05" db="EMBL/GenBank/DDBJ databases">
        <authorList>
            <person name="Liu Q."/>
            <person name="Xin Y.-H."/>
        </authorList>
    </citation>
    <scope>NUCLEOTIDE SEQUENCE [LARGE SCALE GENOMIC DNA]</scope>
    <source>
        <strain evidence="4 5">CGMCC 1.10181</strain>
    </source>
</reference>
<dbReference type="PANTHER" id="PTHR11835:SF34">
    <property type="entry name" value="ISOCITRATE DEHYDROGENASE [NAD] SUBUNIT ALPHA, MITOCHONDRIAL"/>
    <property type="match status" value="1"/>
</dbReference>
<keyword evidence="2" id="KW-0560">Oxidoreductase</keyword>
<dbReference type="PANTHER" id="PTHR11835">
    <property type="entry name" value="DECARBOXYLATING DEHYDROGENASES-ISOCITRATE, ISOPROPYLMALATE, TARTRATE"/>
    <property type="match status" value="1"/>
</dbReference>
<evidence type="ECO:0000259" key="3">
    <source>
        <dbReference type="SMART" id="SM01329"/>
    </source>
</evidence>
<organism evidence="4 5">
    <name type="scientific">Sphingomonas oligophenolica</name>
    <dbReference type="NCBI Taxonomy" id="301154"/>
    <lineage>
        <taxon>Bacteria</taxon>
        <taxon>Pseudomonadati</taxon>
        <taxon>Pseudomonadota</taxon>
        <taxon>Alphaproteobacteria</taxon>
        <taxon>Sphingomonadales</taxon>
        <taxon>Sphingomonadaceae</taxon>
        <taxon>Sphingomonas</taxon>
    </lineage>
</organism>
<dbReference type="EMBL" id="JBDIME010000016">
    <property type="protein sequence ID" value="MEN2791294.1"/>
    <property type="molecule type" value="Genomic_DNA"/>
</dbReference>
<evidence type="ECO:0000256" key="1">
    <source>
        <dbReference type="ARBA" id="ARBA00007769"/>
    </source>
</evidence>
<dbReference type="SMART" id="SM01329">
    <property type="entry name" value="Iso_dh"/>
    <property type="match status" value="1"/>
</dbReference>
<proteinExistence type="inferred from homology"/>
<dbReference type="Proteomes" id="UP001419910">
    <property type="component" value="Unassembled WGS sequence"/>
</dbReference>
<evidence type="ECO:0000313" key="4">
    <source>
        <dbReference type="EMBL" id="MEN2791294.1"/>
    </source>
</evidence>